<evidence type="ECO:0000313" key="5">
    <source>
        <dbReference type="Proteomes" id="UP000278327"/>
    </source>
</evidence>
<dbReference type="InterPro" id="IPR002104">
    <property type="entry name" value="Integrase_catalytic"/>
</dbReference>
<dbReference type="EMBL" id="QICA01000001">
    <property type="protein sequence ID" value="RNL40032.1"/>
    <property type="molecule type" value="Genomic_DNA"/>
</dbReference>
<comment type="caution">
    <text evidence="4">The sequence shown here is derived from an EMBL/GenBank/DDBJ whole genome shotgun (WGS) entry which is preliminary data.</text>
</comment>
<evidence type="ECO:0000256" key="2">
    <source>
        <dbReference type="ARBA" id="ARBA00023172"/>
    </source>
</evidence>
<reference evidence="4 5" key="1">
    <citation type="journal article" date="2019" name="Microbiol. Resour. Announc.">
        <title>Draft Genome Sequences of Type Strains of Gordonibacter faecihominis, Paraeggerthella hongkongensis, Parvibacter caecicola,Slackia equolifaciens, Slackia faecicanis, and Slackia isoflavoniconvertens.</title>
        <authorList>
            <person name="Danylec N."/>
            <person name="Stoll D.A."/>
            <person name="Dotsch A."/>
            <person name="Huch M."/>
        </authorList>
    </citation>
    <scope>NUCLEOTIDE SEQUENCE [LARGE SCALE GENOMIC DNA]</scope>
    <source>
        <strain evidence="4 5">DSM 18785</strain>
    </source>
</reference>
<gene>
    <name evidence="4" type="ORF">DMP10_00265</name>
</gene>
<evidence type="ECO:0000256" key="1">
    <source>
        <dbReference type="ARBA" id="ARBA00023125"/>
    </source>
</evidence>
<keyword evidence="1" id="KW-0238">DNA-binding</keyword>
<sequence>MEVGMKQILGKGSIVPAKDKDGKIIPHRWRVRLRYTDDDGKLKWTPLRTVRGTKSDAQRVAEEIRQEYEAKINSIGTVASYARQWHADRKRSGTYAENTIIRDDSVIDHLCEAFKNDLMEELKPEAVENVYQHWRDIGWSEDAIFKHHSKLSQIYRHAKKRNKLQFNPCDCVDVRRPRENTKHSLSLAQFRKLVTILEESPKSGEIVAVYLALMTGARKGEALGLEWSNVDLENRCIHMRYQYCRRKSHRALKTPHSIRTITISQRVVNFLADWRGWQSEHIFGGEEVPGHYPVCSHYSCTRDFDSAHLVLSPFRNWLIKFFMANGITYEDMGKVKPFTFHELRHSHASQEAAAGVDVKTLQSRMGHADITTTLNIYAHVIDEKERQAAELLDAILD</sequence>
<dbReference type="SUPFAM" id="SSF56349">
    <property type="entry name" value="DNA breaking-rejoining enzymes"/>
    <property type="match status" value="1"/>
</dbReference>
<evidence type="ECO:0000313" key="4">
    <source>
        <dbReference type="EMBL" id="RNL40032.1"/>
    </source>
</evidence>
<dbReference type="GO" id="GO:0015074">
    <property type="term" value="P:DNA integration"/>
    <property type="evidence" value="ECO:0007669"/>
    <property type="project" value="InterPro"/>
</dbReference>
<dbReference type="GO" id="GO:0003677">
    <property type="term" value="F:DNA binding"/>
    <property type="evidence" value="ECO:0007669"/>
    <property type="project" value="UniProtKB-KW"/>
</dbReference>
<proteinExistence type="predicted"/>
<dbReference type="InterPro" id="IPR013762">
    <property type="entry name" value="Integrase-like_cat_sf"/>
</dbReference>
<dbReference type="CDD" id="cd01189">
    <property type="entry name" value="INT_ICEBs1_C_like"/>
    <property type="match status" value="1"/>
</dbReference>
<dbReference type="AlphaFoldDB" id="A0A3N0AYT1"/>
<dbReference type="Gene3D" id="1.10.150.130">
    <property type="match status" value="1"/>
</dbReference>
<dbReference type="InterPro" id="IPR010998">
    <property type="entry name" value="Integrase_recombinase_N"/>
</dbReference>
<dbReference type="PANTHER" id="PTHR30349">
    <property type="entry name" value="PHAGE INTEGRASE-RELATED"/>
    <property type="match status" value="1"/>
</dbReference>
<name>A0A3N0AYT1_9ACTN</name>
<organism evidence="4 5">
    <name type="scientific">Adlercreutzia equolifaciens subsp. celatus DSM 18785</name>
    <dbReference type="NCBI Taxonomy" id="1121021"/>
    <lineage>
        <taxon>Bacteria</taxon>
        <taxon>Bacillati</taxon>
        <taxon>Actinomycetota</taxon>
        <taxon>Coriobacteriia</taxon>
        <taxon>Eggerthellales</taxon>
        <taxon>Eggerthellaceae</taxon>
        <taxon>Adlercreutzia</taxon>
    </lineage>
</organism>
<dbReference type="InterPro" id="IPR011010">
    <property type="entry name" value="DNA_brk_join_enz"/>
</dbReference>
<dbReference type="PROSITE" id="PS51898">
    <property type="entry name" value="TYR_RECOMBINASE"/>
    <property type="match status" value="1"/>
</dbReference>
<dbReference type="Gene3D" id="1.10.443.10">
    <property type="entry name" value="Intergrase catalytic core"/>
    <property type="match status" value="1"/>
</dbReference>
<keyword evidence="2" id="KW-0233">DNA recombination</keyword>
<dbReference type="Pfam" id="PF00589">
    <property type="entry name" value="Phage_integrase"/>
    <property type="match status" value="1"/>
</dbReference>
<dbReference type="InterPro" id="IPR050090">
    <property type="entry name" value="Tyrosine_recombinase_XerCD"/>
</dbReference>
<accession>A0A3N0AYT1</accession>
<evidence type="ECO:0000259" key="3">
    <source>
        <dbReference type="PROSITE" id="PS51898"/>
    </source>
</evidence>
<dbReference type="Proteomes" id="UP000278327">
    <property type="component" value="Unassembled WGS sequence"/>
</dbReference>
<protein>
    <recommendedName>
        <fullName evidence="3">Tyr recombinase domain-containing protein</fullName>
    </recommendedName>
</protein>
<feature type="domain" description="Tyr recombinase" evidence="3">
    <location>
        <begin position="180"/>
        <end position="390"/>
    </location>
</feature>
<dbReference type="GO" id="GO:0006310">
    <property type="term" value="P:DNA recombination"/>
    <property type="evidence" value="ECO:0007669"/>
    <property type="project" value="UniProtKB-KW"/>
</dbReference>
<keyword evidence="5" id="KW-1185">Reference proteome</keyword>